<proteinExistence type="predicted"/>
<dbReference type="RefSeq" id="WP_243479206.1">
    <property type="nucleotide sequence ID" value="NZ_CP063982.1"/>
</dbReference>
<protein>
    <submittedName>
        <fullName evidence="1">AsmA family protein</fullName>
    </submittedName>
</protein>
<evidence type="ECO:0000313" key="2">
    <source>
        <dbReference type="Proteomes" id="UP000831607"/>
    </source>
</evidence>
<keyword evidence="2" id="KW-1185">Reference proteome</keyword>
<dbReference type="Proteomes" id="UP000831607">
    <property type="component" value="Chromosome"/>
</dbReference>
<organism evidence="1 2">
    <name type="scientific">Orrella daihaiensis</name>
    <dbReference type="NCBI Taxonomy" id="2782176"/>
    <lineage>
        <taxon>Bacteria</taxon>
        <taxon>Pseudomonadati</taxon>
        <taxon>Pseudomonadota</taxon>
        <taxon>Betaproteobacteria</taxon>
        <taxon>Burkholderiales</taxon>
        <taxon>Alcaligenaceae</taxon>
        <taxon>Orrella</taxon>
    </lineage>
</organism>
<sequence>MFKTLTRLAFILIASLLLLLVTGLLLLQTSVANVLVENRLRAWVHPALQVNGEIQFAVLPRFGIDLRDVTIPSQTGSHPALSIGQLRFEVSIAALFKRELILESLYGDGLEVFKSGQSWGSFVDDVWLASALNRDNLLRDWGTTDSNAASRWRLLVKQALFENIAAYATDARERDTPLGTLRQLELKADVHWPRVAGTQASLGFRQLFVNDVEAFGHTPALLEQLGLVSQGAWDVMSMDSNWEFAQAKTDRNPDQVLLLRSLAANGAWGELTAASGSVNLGTGEIAIPMQVLLTNTPKFKSRALEITVRQSRMQFQLTGTISDPGVQWLTRPGANR</sequence>
<accession>A0ABY4ARY3</accession>
<name>A0ABY4ARY3_9BURK</name>
<gene>
    <name evidence="1" type="ORF">DHf2319_02375</name>
</gene>
<dbReference type="EMBL" id="CP063982">
    <property type="protein sequence ID" value="UOD50794.1"/>
    <property type="molecule type" value="Genomic_DNA"/>
</dbReference>
<reference evidence="1 2" key="1">
    <citation type="submission" date="2020-11" db="EMBL/GenBank/DDBJ databases">
        <title>Algicoccus daihaiensis sp.nov., isolated from Daihai Lake in Inner Mongolia.</title>
        <authorList>
            <person name="Kai J."/>
        </authorList>
    </citation>
    <scope>NUCLEOTIDE SEQUENCE [LARGE SCALE GENOMIC DNA]</scope>
    <source>
        <strain evidence="2">f23</strain>
    </source>
</reference>
<evidence type="ECO:0000313" key="1">
    <source>
        <dbReference type="EMBL" id="UOD50794.1"/>
    </source>
</evidence>